<organism evidence="5 6">
    <name type="scientific">Brevibacillus reuszeri</name>
    <dbReference type="NCBI Taxonomy" id="54915"/>
    <lineage>
        <taxon>Bacteria</taxon>
        <taxon>Bacillati</taxon>
        <taxon>Bacillota</taxon>
        <taxon>Bacilli</taxon>
        <taxon>Bacillales</taxon>
        <taxon>Paenibacillaceae</taxon>
        <taxon>Brevibacillus</taxon>
    </lineage>
</organism>
<evidence type="ECO:0000313" key="7">
    <source>
        <dbReference type="Proteomes" id="UP000319578"/>
    </source>
</evidence>
<comment type="similarity">
    <text evidence="1">Belongs to the DinB family.</text>
</comment>
<dbReference type="PATRIC" id="fig|54915.3.peg.4160"/>
<comment type="caution">
    <text evidence="5">The sequence shown here is derived from an EMBL/GenBank/DDBJ whole genome shotgun (WGS) entry which is preliminary data.</text>
</comment>
<feature type="binding site" evidence="3">
    <location>
        <position position="47"/>
    </location>
    <ligand>
        <name>a divalent metal cation</name>
        <dbReference type="ChEBI" id="CHEBI:60240"/>
    </ligand>
</feature>
<dbReference type="EMBL" id="LGIQ01000011">
    <property type="protein sequence ID" value="KNB69193.1"/>
    <property type="molecule type" value="Genomic_DNA"/>
</dbReference>
<gene>
    <name evidence="4" type="primary">dinB_1</name>
    <name evidence="5" type="ORF">ADS79_25050</name>
    <name evidence="4" type="ORF">BRE01_53810</name>
</gene>
<dbReference type="STRING" id="54915.ADS79_25050"/>
<reference evidence="6" key="1">
    <citation type="submission" date="2015-07" db="EMBL/GenBank/DDBJ databases">
        <title>Genome sequencing project for genomic taxonomy and phylogenomics of Bacillus-like bacteria.</title>
        <authorList>
            <person name="Liu B."/>
            <person name="Wang J."/>
            <person name="Zhu Y."/>
            <person name="Liu G."/>
            <person name="Chen Q."/>
            <person name="Chen Z."/>
            <person name="Lan J."/>
            <person name="Che J."/>
            <person name="Ge C."/>
            <person name="Shi H."/>
            <person name="Pan Z."/>
            <person name="Liu X."/>
        </authorList>
    </citation>
    <scope>NUCLEOTIDE SEQUENCE [LARGE SCALE GENOMIC DNA]</scope>
    <source>
        <strain evidence="6">DSM 9887</strain>
    </source>
</reference>
<name>A0A0K9YKA7_9BACL</name>
<sequence>MNHPVQMFHYHTWANQAILGRIKELPSSVLSQEVNSSFPTIAHALTHIYAVDKMWYLILTGTGMREALQTCIALNETILSSVDEYAAIFDQLGEQFREWLQGQVDLEQSILLDNPFNGIRQTRLSEMVLHLVNHGTYHRGNISTMLRQLGHASTMNDYFLFWYQEPASSQRKKTI</sequence>
<dbReference type="AlphaFoldDB" id="A0A0K9YKA7"/>
<accession>A0A0K9YKA7</accession>
<reference evidence="5" key="2">
    <citation type="submission" date="2015-07" db="EMBL/GenBank/DDBJ databases">
        <title>MeaNS - Measles Nucleotide Surveillance Program.</title>
        <authorList>
            <person name="Tran T."/>
            <person name="Druce J."/>
        </authorList>
    </citation>
    <scope>NUCLEOTIDE SEQUENCE</scope>
    <source>
        <strain evidence="5">DSM 9887</strain>
    </source>
</reference>
<reference evidence="4 7" key="3">
    <citation type="submission" date="2019-06" db="EMBL/GenBank/DDBJ databases">
        <title>Whole genome shotgun sequence of Brevibacillus reuszeri NBRC 15719.</title>
        <authorList>
            <person name="Hosoyama A."/>
            <person name="Uohara A."/>
            <person name="Ohji S."/>
            <person name="Ichikawa N."/>
        </authorList>
    </citation>
    <scope>NUCLEOTIDE SEQUENCE [LARGE SCALE GENOMIC DNA]</scope>
    <source>
        <strain evidence="4 7">NBRC 15719</strain>
    </source>
</reference>
<dbReference type="Gene3D" id="1.20.120.450">
    <property type="entry name" value="dinb family like domain"/>
    <property type="match status" value="1"/>
</dbReference>
<dbReference type="InterPro" id="IPR034660">
    <property type="entry name" value="DinB/YfiT-like"/>
</dbReference>
<dbReference type="Proteomes" id="UP000036834">
    <property type="component" value="Unassembled WGS sequence"/>
</dbReference>
<keyword evidence="7" id="KW-1185">Reference proteome</keyword>
<dbReference type="PANTHER" id="PTHR37302:SF1">
    <property type="entry name" value="PROTEIN DINB"/>
    <property type="match status" value="1"/>
</dbReference>
<dbReference type="OrthoDB" id="9811413at2"/>
<feature type="binding site" evidence="3">
    <location>
        <position position="134"/>
    </location>
    <ligand>
        <name>a divalent metal cation</name>
        <dbReference type="ChEBI" id="CHEBI:60240"/>
    </ligand>
</feature>
<dbReference type="RefSeq" id="WP_049741188.1">
    <property type="nucleotide sequence ID" value="NZ_BJON01000022.1"/>
</dbReference>
<protein>
    <submittedName>
        <fullName evidence="4 5">Protein DinB</fullName>
    </submittedName>
</protein>
<feature type="binding site" evidence="3">
    <location>
        <position position="138"/>
    </location>
    <ligand>
        <name>a divalent metal cation</name>
        <dbReference type="ChEBI" id="CHEBI:60240"/>
    </ligand>
</feature>
<dbReference type="Pfam" id="PF05163">
    <property type="entry name" value="DinB"/>
    <property type="match status" value="1"/>
</dbReference>
<dbReference type="InterPro" id="IPR007837">
    <property type="entry name" value="DinB"/>
</dbReference>
<evidence type="ECO:0000313" key="5">
    <source>
        <dbReference type="EMBL" id="KNB69193.1"/>
    </source>
</evidence>
<dbReference type="EMBL" id="BJON01000022">
    <property type="protein sequence ID" value="GED71679.1"/>
    <property type="molecule type" value="Genomic_DNA"/>
</dbReference>
<proteinExistence type="inferred from homology"/>
<keyword evidence="2 3" id="KW-0479">Metal-binding</keyword>
<dbReference type="GO" id="GO:0046872">
    <property type="term" value="F:metal ion binding"/>
    <property type="evidence" value="ECO:0007669"/>
    <property type="project" value="UniProtKB-KW"/>
</dbReference>
<dbReference type="Proteomes" id="UP000319578">
    <property type="component" value="Unassembled WGS sequence"/>
</dbReference>
<dbReference type="PANTHER" id="PTHR37302">
    <property type="entry name" value="SLR1116 PROTEIN"/>
    <property type="match status" value="1"/>
</dbReference>
<evidence type="ECO:0000313" key="6">
    <source>
        <dbReference type="Proteomes" id="UP000036834"/>
    </source>
</evidence>
<evidence type="ECO:0000313" key="4">
    <source>
        <dbReference type="EMBL" id="GED71679.1"/>
    </source>
</evidence>
<evidence type="ECO:0000256" key="3">
    <source>
        <dbReference type="PIRSR" id="PIRSR607837-1"/>
    </source>
</evidence>
<evidence type="ECO:0000256" key="2">
    <source>
        <dbReference type="ARBA" id="ARBA00022723"/>
    </source>
</evidence>
<dbReference type="SUPFAM" id="SSF109854">
    <property type="entry name" value="DinB/YfiT-like putative metalloenzymes"/>
    <property type="match status" value="1"/>
</dbReference>
<evidence type="ECO:0000256" key="1">
    <source>
        <dbReference type="ARBA" id="ARBA00008635"/>
    </source>
</evidence>